<dbReference type="SUPFAM" id="SSF103473">
    <property type="entry name" value="MFS general substrate transporter"/>
    <property type="match status" value="1"/>
</dbReference>
<feature type="region of interest" description="Disordered" evidence="15">
    <location>
        <begin position="1"/>
        <end position="53"/>
    </location>
</feature>
<feature type="domain" description="Major facilitator superfamily (MFS) profile" evidence="17">
    <location>
        <begin position="77"/>
        <end position="590"/>
    </location>
</feature>
<feature type="transmembrane region" description="Helical" evidence="16">
    <location>
        <begin position="564"/>
        <end position="586"/>
    </location>
</feature>
<evidence type="ECO:0000313" key="18">
    <source>
        <dbReference type="Ensembl" id="ENSSRHP00000076460.1"/>
    </source>
</evidence>
<dbReference type="PANTHER" id="PTHR48020:SF12">
    <property type="entry name" value="PROTON MYO-INOSITOL COTRANSPORTER"/>
    <property type="match status" value="1"/>
</dbReference>
<dbReference type="FunFam" id="1.20.1250.20:FF:000105">
    <property type="entry name" value="proton myo-inositol cotransporter isoform X1"/>
    <property type="match status" value="1"/>
</dbReference>
<feature type="transmembrane region" description="Helical" evidence="16">
    <location>
        <begin position="142"/>
        <end position="162"/>
    </location>
</feature>
<evidence type="ECO:0000256" key="12">
    <source>
        <dbReference type="ARBA" id="ARBA00068966"/>
    </source>
</evidence>
<dbReference type="InterPro" id="IPR003663">
    <property type="entry name" value="Sugar/inositol_transpt"/>
</dbReference>
<dbReference type="InterPro" id="IPR005828">
    <property type="entry name" value="MFS_sugar_transport-like"/>
</dbReference>
<keyword evidence="5" id="KW-0597">Phosphoprotein</keyword>
<evidence type="ECO:0000256" key="10">
    <source>
        <dbReference type="ARBA" id="ARBA00049119"/>
    </source>
</evidence>
<dbReference type="Proteomes" id="UP000472270">
    <property type="component" value="Unassembled WGS sequence"/>
</dbReference>
<dbReference type="InterPro" id="IPR036259">
    <property type="entry name" value="MFS_trans_sf"/>
</dbReference>
<comment type="subcellular location">
    <subcellularLocation>
        <location evidence="1">Cell membrane</location>
        <topology evidence="1">Multi-pass membrane protein</topology>
    </subcellularLocation>
</comment>
<evidence type="ECO:0000256" key="4">
    <source>
        <dbReference type="ARBA" id="ARBA00022475"/>
    </source>
</evidence>
<dbReference type="InterPro" id="IPR050814">
    <property type="entry name" value="Myo-inositol_Transporter"/>
</dbReference>
<dbReference type="Ensembl" id="ENSSRHT00000078543.1">
    <property type="protein sequence ID" value="ENSSRHP00000076460.1"/>
    <property type="gene ID" value="ENSSRHG00000037961.1"/>
</dbReference>
<dbReference type="PROSITE" id="PS00217">
    <property type="entry name" value="SUGAR_TRANSPORT_2"/>
    <property type="match status" value="1"/>
</dbReference>
<evidence type="ECO:0000256" key="5">
    <source>
        <dbReference type="ARBA" id="ARBA00022553"/>
    </source>
</evidence>
<evidence type="ECO:0000256" key="8">
    <source>
        <dbReference type="ARBA" id="ARBA00023136"/>
    </source>
</evidence>
<feature type="compositionally biased region" description="Low complexity" evidence="15">
    <location>
        <begin position="36"/>
        <end position="53"/>
    </location>
</feature>
<keyword evidence="7 16" id="KW-1133">Transmembrane helix</keyword>
<dbReference type="AlphaFoldDB" id="A0A673LDQ9"/>
<feature type="transmembrane region" description="Helical" evidence="16">
    <location>
        <begin position="497"/>
        <end position="517"/>
    </location>
</feature>
<keyword evidence="8 16" id="KW-0472">Membrane</keyword>
<sequence>MSRKSSDDYNLRSMSNLMGERRKRASDDGERSLIKAPSSASLSSAGPSAASSAPADLERAARKQFQQDVTPGFVYVLAVFSAIGGFLFGYDTGVVSGAMLLLKRDMNITALWQELLVSGTVAAAAVSALLGGYLNGLFGRRVCILTASFTFAIGAIVLGSAPNKEALLVGRLIVGLGLGIASMTVPVYIAETSPSHLRGRLVSINTLFITAGQLTASLINGAFSYMQHEGWRYMLSLSVVPALLQFLGFLFLPESPRWLIQKGLSQKARRILSQIRGNQNIDEEYDTIKSSIEEEEKDCGGEGPVIWRMLTYPPARRALIVGCALQMFQQLSGINTVMYYSATILQMSGVQDDKLAIWLVTVTAFTNFLFTLLGVWLVERVGRRRLTLGSIFGTVLSLCILSVGFLLSAQHSPPVTLHLTDPTTPNSSCTTHLSCEPCMLDPSCGYCYQENSSAVFDSSCVPVNPASTERAAWGKCSNSTHLPDSVIWAYNFCPTSYSWVVLLGLVLYLAFFAPGMGPMPWTVNSEIYPLWARSTGNACSAGVNWTFNVLVSLTFLHMAQYLTYYGVFFLYSSLALTGFFFIYGCLPETKGRRLEEIESLFENRLSAVPCDSVVWPYKIFHHFDLCFDSCCHYCVVKTHFFENLYHLLLNVI</sequence>
<comment type="catalytic activity">
    <reaction evidence="10">
        <text>myo-inositol(out) + H(+)(out) = myo-inositol(in) + H(+)(in)</text>
        <dbReference type="Rhea" id="RHEA:60364"/>
        <dbReference type="ChEBI" id="CHEBI:15378"/>
        <dbReference type="ChEBI" id="CHEBI:17268"/>
    </reaction>
</comment>
<evidence type="ECO:0000256" key="1">
    <source>
        <dbReference type="ARBA" id="ARBA00004651"/>
    </source>
</evidence>
<feature type="transmembrane region" description="Helical" evidence="16">
    <location>
        <begin position="390"/>
        <end position="409"/>
    </location>
</feature>
<organism evidence="18 19">
    <name type="scientific">Sinocyclocheilus rhinocerous</name>
    <dbReference type="NCBI Taxonomy" id="307959"/>
    <lineage>
        <taxon>Eukaryota</taxon>
        <taxon>Metazoa</taxon>
        <taxon>Chordata</taxon>
        <taxon>Craniata</taxon>
        <taxon>Vertebrata</taxon>
        <taxon>Euteleostomi</taxon>
        <taxon>Actinopterygii</taxon>
        <taxon>Neopterygii</taxon>
        <taxon>Teleostei</taxon>
        <taxon>Ostariophysi</taxon>
        <taxon>Cypriniformes</taxon>
        <taxon>Cyprinidae</taxon>
        <taxon>Cyprininae</taxon>
        <taxon>Sinocyclocheilus</taxon>
    </lineage>
</organism>
<feature type="transmembrane region" description="Helical" evidence="16">
    <location>
        <begin position="538"/>
        <end position="558"/>
    </location>
</feature>
<dbReference type="Gene3D" id="1.20.1250.20">
    <property type="entry name" value="MFS general substrate transporter like domains"/>
    <property type="match status" value="2"/>
</dbReference>
<feature type="transmembrane region" description="Helical" evidence="16">
    <location>
        <begin position="110"/>
        <end position="130"/>
    </location>
</feature>
<evidence type="ECO:0000256" key="15">
    <source>
        <dbReference type="SAM" id="MobiDB-lite"/>
    </source>
</evidence>
<feature type="transmembrane region" description="Helical" evidence="16">
    <location>
        <begin position="201"/>
        <end position="225"/>
    </location>
</feature>
<evidence type="ECO:0000256" key="3">
    <source>
        <dbReference type="ARBA" id="ARBA00022448"/>
    </source>
</evidence>
<dbReference type="PROSITE" id="PS50850">
    <property type="entry name" value="MFS"/>
    <property type="match status" value="1"/>
</dbReference>
<evidence type="ECO:0000256" key="9">
    <source>
        <dbReference type="ARBA" id="ARBA00023180"/>
    </source>
</evidence>
<dbReference type="PROSITE" id="PS00216">
    <property type="entry name" value="SUGAR_TRANSPORT_1"/>
    <property type="match status" value="1"/>
</dbReference>
<dbReference type="CDD" id="cd17360">
    <property type="entry name" value="MFS_HMIT_like"/>
    <property type="match status" value="1"/>
</dbReference>
<comment type="function">
    <text evidence="11">H(+)-myo-inositol cotransporter. Can also transport related stereoisomers.</text>
</comment>
<reference evidence="18" key="1">
    <citation type="submission" date="2025-08" db="UniProtKB">
        <authorList>
            <consortium name="Ensembl"/>
        </authorList>
    </citation>
    <scope>IDENTIFICATION</scope>
</reference>
<dbReference type="NCBIfam" id="TIGR00879">
    <property type="entry name" value="SP"/>
    <property type="match status" value="1"/>
</dbReference>
<evidence type="ECO:0000256" key="14">
    <source>
        <dbReference type="ARBA" id="ARBA00081308"/>
    </source>
</evidence>
<reference evidence="18" key="2">
    <citation type="submission" date="2025-09" db="UniProtKB">
        <authorList>
            <consortium name="Ensembl"/>
        </authorList>
    </citation>
    <scope>IDENTIFICATION</scope>
</reference>
<dbReference type="FunFam" id="1.20.1250.20:FF:000177">
    <property type="entry name" value="proton myo-inositol cotransporter isoform X1"/>
    <property type="match status" value="1"/>
</dbReference>
<feature type="compositionally biased region" description="Basic and acidic residues" evidence="15">
    <location>
        <begin position="1"/>
        <end position="10"/>
    </location>
</feature>
<dbReference type="InterPro" id="IPR020846">
    <property type="entry name" value="MFS_dom"/>
</dbReference>
<dbReference type="PANTHER" id="PTHR48020">
    <property type="entry name" value="PROTON MYO-INOSITOL COTRANSPORTER"/>
    <property type="match status" value="1"/>
</dbReference>
<keyword evidence="19" id="KW-1185">Reference proteome</keyword>
<evidence type="ECO:0000256" key="13">
    <source>
        <dbReference type="ARBA" id="ARBA00080163"/>
    </source>
</evidence>
<keyword evidence="4" id="KW-1003">Cell membrane</keyword>
<keyword evidence="3" id="KW-0813">Transport</keyword>
<feature type="transmembrane region" description="Helical" evidence="16">
    <location>
        <begin position="168"/>
        <end position="189"/>
    </location>
</feature>
<dbReference type="PRINTS" id="PR00171">
    <property type="entry name" value="SUGRTRNSPORT"/>
</dbReference>
<accession>A0A673LDQ9</accession>
<evidence type="ECO:0000256" key="2">
    <source>
        <dbReference type="ARBA" id="ARBA00010992"/>
    </source>
</evidence>
<feature type="transmembrane region" description="Helical" evidence="16">
    <location>
        <begin position="72"/>
        <end position="90"/>
    </location>
</feature>
<evidence type="ECO:0000259" key="17">
    <source>
        <dbReference type="PROSITE" id="PS50850"/>
    </source>
</evidence>
<dbReference type="GO" id="GO:0005366">
    <property type="term" value="F:myo-inositol:proton symporter activity"/>
    <property type="evidence" value="ECO:0007669"/>
    <property type="project" value="TreeGrafter"/>
</dbReference>
<evidence type="ECO:0000256" key="6">
    <source>
        <dbReference type="ARBA" id="ARBA00022692"/>
    </source>
</evidence>
<feature type="transmembrane region" description="Helical" evidence="16">
    <location>
        <begin position="318"/>
        <end position="340"/>
    </location>
</feature>
<dbReference type="InterPro" id="IPR005829">
    <property type="entry name" value="Sugar_transporter_CS"/>
</dbReference>
<dbReference type="Pfam" id="PF00083">
    <property type="entry name" value="Sugar_tr"/>
    <property type="match status" value="2"/>
</dbReference>
<comment type="similarity">
    <text evidence="2">Belongs to the major facilitator superfamily. Sugar transporter (TC 2.A.1.1) family.</text>
</comment>
<dbReference type="GO" id="GO:0016324">
    <property type="term" value="C:apical plasma membrane"/>
    <property type="evidence" value="ECO:0007669"/>
    <property type="project" value="TreeGrafter"/>
</dbReference>
<evidence type="ECO:0000313" key="19">
    <source>
        <dbReference type="Proteomes" id="UP000472270"/>
    </source>
</evidence>
<feature type="transmembrane region" description="Helical" evidence="16">
    <location>
        <begin position="355"/>
        <end position="378"/>
    </location>
</feature>
<protein>
    <recommendedName>
        <fullName evidence="12">Proton myo-inositol cotransporter</fullName>
    </recommendedName>
    <alternativeName>
        <fullName evidence="14">H(+)-myo-inositol symporter</fullName>
    </alternativeName>
    <alternativeName>
        <fullName evidence="13">Solute carrier family 2 member 13</fullName>
    </alternativeName>
</protein>
<feature type="transmembrane region" description="Helical" evidence="16">
    <location>
        <begin position="231"/>
        <end position="252"/>
    </location>
</feature>
<evidence type="ECO:0000256" key="11">
    <source>
        <dbReference type="ARBA" id="ARBA00056971"/>
    </source>
</evidence>
<proteinExistence type="inferred from homology"/>
<name>A0A673LDQ9_9TELE</name>
<evidence type="ECO:0000256" key="16">
    <source>
        <dbReference type="SAM" id="Phobius"/>
    </source>
</evidence>
<evidence type="ECO:0000256" key="7">
    <source>
        <dbReference type="ARBA" id="ARBA00022989"/>
    </source>
</evidence>
<keyword evidence="6 16" id="KW-0812">Transmembrane</keyword>
<gene>
    <name evidence="18" type="primary">LOC107716183</name>
</gene>
<keyword evidence="9" id="KW-0325">Glycoprotein</keyword>